<gene>
    <name evidence="8" type="ORF">CABS02_13893</name>
</gene>
<keyword evidence="9" id="KW-1185">Reference proteome</keyword>
<dbReference type="CDD" id="cd06786">
    <property type="entry name" value="cpPDZ1_ScNma111-like"/>
    <property type="match status" value="1"/>
</dbReference>
<dbReference type="PANTHER" id="PTHR46366:SF8">
    <property type="entry name" value="PRO-APOPTOTIC SERINE PROTEASE NMA111"/>
    <property type="match status" value="1"/>
</dbReference>
<keyword evidence="5" id="KW-0053">Apoptosis</keyword>
<dbReference type="AlphaFoldDB" id="A0A9P9X271"/>
<evidence type="ECO:0000256" key="6">
    <source>
        <dbReference type="ARBA" id="ARBA00022737"/>
    </source>
</evidence>
<dbReference type="InterPro" id="IPR001940">
    <property type="entry name" value="Peptidase_S1C"/>
</dbReference>
<evidence type="ECO:0000259" key="7">
    <source>
        <dbReference type="PROSITE" id="PS50106"/>
    </source>
</evidence>
<sequence>MELVIRNVVSIHCCHPVSFDGKPAGSGEATGFVVDAQEGLILTNRHVVGAGPFWGSAVFENHEEVDVYPVYRDPVHDFAFLRFNPRAVKHLALDGLQLRPDLAADELANGAAVGLEVRVVGNDAGEKVSILPAWISRLDRNTPDIYRSSGYRDFNACYLQATASAAEGSSGSPVLNIDGYVVGLLAAGSIDHTSTLYFLPLDRPLRALQRLQRGEPVPRGDLQCQLLLKSLEECKHLGLTDAWEAVVRQECPDENSLLVAEVVLPNGPADQKIKEGDIIMKINGEIVTKFDRFDDILDSSVHDLVYLQLQRGGNVIEVDVEVGDLHTITPDRFISVSGAIFHTLSYQKARAYAVACQGVFISHAAGASSFYDVGSNCIVYSVDHKEVPDLEAFGKVMEGIPDRSQVIVSYKCLTDLHTLQFRDIRIDRHWFPDMELRVRNDQTGQWDFVTLANPLPPTVSVSGSAYFTKLENLESKLPAVASVLQSLVHVEFTTPVLLDGYPYSRGATMGLVIDAGKGLLIASRARAPFDLCDVMVTIAYSITVPGKICFLHPLENYVIIQYNPDLVDASVQSSTLSDERLSPGSSVNFIGYNKLRQFVHTSTTVTAVRQTTLAASDFPSYRTSIFDQIIIETEVDSSYHSGVLVSDDGVIRALWFSYLGGENDYFSLMGVATPTLLPVISQIRGGISPSLRMLPVQFDSISLDKAKPSGLSDEWIGKITRANQTRVFIVLRQTLERSRQTPSLLEGDILLTLNGKLIVETIDLNVMYSHRVLDAVVVRNGQEHRIKATTITTEDVETDHAVVFCGAILQQPYLAVRQQLSQLHSEVYVTFHDLGSPASRFNLRPTYFITHVNGNPTPDLKAFLEIAKKIPDNACEQKGPDIVGVKQLTSII</sequence>
<dbReference type="InterPro" id="IPR001478">
    <property type="entry name" value="PDZ"/>
</dbReference>
<dbReference type="Pfam" id="PF12812">
    <property type="entry name" value="PDZ_1"/>
    <property type="match status" value="2"/>
</dbReference>
<evidence type="ECO:0000313" key="8">
    <source>
        <dbReference type="EMBL" id="KAI3532308.1"/>
    </source>
</evidence>
<proteinExistence type="inferred from homology"/>
<dbReference type="Pfam" id="PF13365">
    <property type="entry name" value="Trypsin_2"/>
    <property type="match status" value="1"/>
</dbReference>
<accession>A0A9P9X271</accession>
<evidence type="ECO:0000313" key="9">
    <source>
        <dbReference type="Proteomes" id="UP001056436"/>
    </source>
</evidence>
<keyword evidence="8" id="KW-0378">Hydrolase</keyword>
<evidence type="ECO:0000256" key="5">
    <source>
        <dbReference type="ARBA" id="ARBA00022703"/>
    </source>
</evidence>
<dbReference type="Proteomes" id="UP001056436">
    <property type="component" value="Unassembled WGS sequence"/>
</dbReference>
<dbReference type="GO" id="GO:0004252">
    <property type="term" value="F:serine-type endopeptidase activity"/>
    <property type="evidence" value="ECO:0007669"/>
    <property type="project" value="InterPro"/>
</dbReference>
<dbReference type="PRINTS" id="PR00834">
    <property type="entry name" value="PROTEASES2C"/>
</dbReference>
<protein>
    <recommendedName>
        <fullName evidence="3">Pro-apoptotic serine protease NMA111</fullName>
    </recommendedName>
    <alternativeName>
        <fullName evidence="4">Pro-apoptotic serine protease nma111</fullName>
    </alternativeName>
</protein>
<dbReference type="CDD" id="cd06719">
    <property type="entry name" value="PDZ2-4_Nma111p-like"/>
    <property type="match status" value="1"/>
</dbReference>
<organism evidence="8 9">
    <name type="scientific">Colletotrichum abscissum</name>
    <dbReference type="NCBI Taxonomy" id="1671311"/>
    <lineage>
        <taxon>Eukaryota</taxon>
        <taxon>Fungi</taxon>
        <taxon>Dikarya</taxon>
        <taxon>Ascomycota</taxon>
        <taxon>Pezizomycotina</taxon>
        <taxon>Sordariomycetes</taxon>
        <taxon>Hypocreomycetidae</taxon>
        <taxon>Glomerellales</taxon>
        <taxon>Glomerellaceae</taxon>
        <taxon>Colletotrichum</taxon>
        <taxon>Colletotrichum acutatum species complex</taxon>
    </lineage>
</organism>
<dbReference type="Gene3D" id="2.30.42.10">
    <property type="match status" value="1"/>
</dbReference>
<dbReference type="SUPFAM" id="SSF50494">
    <property type="entry name" value="Trypsin-like serine proteases"/>
    <property type="match status" value="2"/>
</dbReference>
<dbReference type="PANTHER" id="PTHR46366">
    <property type="entry name" value="PRO-APOPTOTIC SERINE PROTEASE NMA111"/>
    <property type="match status" value="1"/>
</dbReference>
<evidence type="ECO:0000256" key="2">
    <source>
        <dbReference type="ARBA" id="ARBA00010541"/>
    </source>
</evidence>
<evidence type="ECO:0000256" key="1">
    <source>
        <dbReference type="ARBA" id="ARBA00002558"/>
    </source>
</evidence>
<dbReference type="Pfam" id="PF13180">
    <property type="entry name" value="PDZ_2"/>
    <property type="match status" value="1"/>
</dbReference>
<keyword evidence="8" id="KW-0645">Protease</keyword>
<dbReference type="GO" id="GO:0006508">
    <property type="term" value="P:proteolysis"/>
    <property type="evidence" value="ECO:0007669"/>
    <property type="project" value="UniProtKB-KW"/>
</dbReference>
<dbReference type="GO" id="GO:0006915">
    <property type="term" value="P:apoptotic process"/>
    <property type="evidence" value="ECO:0007669"/>
    <property type="project" value="UniProtKB-KW"/>
</dbReference>
<reference evidence="8" key="1">
    <citation type="submission" date="2019-01" db="EMBL/GenBank/DDBJ databases">
        <title>Colletotrichum abscissum LGMF1257.</title>
        <authorList>
            <person name="Baroncelli R."/>
        </authorList>
    </citation>
    <scope>NUCLEOTIDE SEQUENCE</scope>
    <source>
        <strain evidence="8">Ca142</strain>
    </source>
</reference>
<name>A0A9P9X271_9PEZI</name>
<dbReference type="OrthoDB" id="4217619at2759"/>
<dbReference type="Gene3D" id="2.40.10.10">
    <property type="entry name" value="Trypsin-like serine proteases"/>
    <property type="match status" value="2"/>
</dbReference>
<dbReference type="EMBL" id="SDAQ01000171">
    <property type="protein sequence ID" value="KAI3532308.1"/>
    <property type="molecule type" value="Genomic_DNA"/>
</dbReference>
<feature type="domain" description="PDZ" evidence="7">
    <location>
        <begin position="263"/>
        <end position="324"/>
    </location>
</feature>
<comment type="caution">
    <text evidence="8">The sequence shown here is derived from an EMBL/GenBank/DDBJ whole genome shotgun (WGS) entry which is preliminary data.</text>
</comment>
<keyword evidence="6" id="KW-0677">Repeat</keyword>
<dbReference type="InterPro" id="IPR009003">
    <property type="entry name" value="Peptidase_S1_PA"/>
</dbReference>
<dbReference type="PROSITE" id="PS50106">
    <property type="entry name" value="PDZ"/>
    <property type="match status" value="1"/>
</dbReference>
<comment type="similarity">
    <text evidence="2">Belongs to the peptidase S1C family.</text>
</comment>
<dbReference type="InterPro" id="IPR043504">
    <property type="entry name" value="Peptidase_S1_PA_chymotrypsin"/>
</dbReference>
<dbReference type="InterPro" id="IPR036034">
    <property type="entry name" value="PDZ_sf"/>
</dbReference>
<dbReference type="SMART" id="SM00228">
    <property type="entry name" value="PDZ"/>
    <property type="match status" value="1"/>
</dbReference>
<evidence type="ECO:0000256" key="4">
    <source>
        <dbReference type="ARBA" id="ARBA00021524"/>
    </source>
</evidence>
<comment type="function">
    <text evidence="1">Nuclear serine protease which mediates apoptosis.</text>
</comment>
<dbReference type="SUPFAM" id="SSF50156">
    <property type="entry name" value="PDZ domain-like"/>
    <property type="match status" value="2"/>
</dbReference>
<dbReference type="InterPro" id="IPR025926">
    <property type="entry name" value="PDZ-like_dom"/>
</dbReference>
<evidence type="ECO:0000256" key="3">
    <source>
        <dbReference type="ARBA" id="ARBA00020338"/>
    </source>
</evidence>